<organism evidence="2 3">
    <name type="scientific">Ranatra chinensis</name>
    <dbReference type="NCBI Taxonomy" id="642074"/>
    <lineage>
        <taxon>Eukaryota</taxon>
        <taxon>Metazoa</taxon>
        <taxon>Ecdysozoa</taxon>
        <taxon>Arthropoda</taxon>
        <taxon>Hexapoda</taxon>
        <taxon>Insecta</taxon>
        <taxon>Pterygota</taxon>
        <taxon>Neoptera</taxon>
        <taxon>Paraneoptera</taxon>
        <taxon>Hemiptera</taxon>
        <taxon>Heteroptera</taxon>
        <taxon>Panheteroptera</taxon>
        <taxon>Nepomorpha</taxon>
        <taxon>Nepidae</taxon>
        <taxon>Ranatrinae</taxon>
        <taxon>Ranatra</taxon>
    </lineage>
</organism>
<proteinExistence type="predicted"/>
<evidence type="ECO:0000256" key="1">
    <source>
        <dbReference type="SAM" id="MobiDB-lite"/>
    </source>
</evidence>
<dbReference type="Proteomes" id="UP001558652">
    <property type="component" value="Unassembled WGS sequence"/>
</dbReference>
<accession>A0ABD0YF98</accession>
<feature type="region of interest" description="Disordered" evidence="1">
    <location>
        <begin position="205"/>
        <end position="225"/>
    </location>
</feature>
<protein>
    <submittedName>
        <fullName evidence="2">Uncharacterized protein</fullName>
    </submittedName>
</protein>
<dbReference type="AlphaFoldDB" id="A0ABD0YF98"/>
<keyword evidence="3" id="KW-1185">Reference proteome</keyword>
<evidence type="ECO:0000313" key="2">
    <source>
        <dbReference type="EMBL" id="KAL1129978.1"/>
    </source>
</evidence>
<dbReference type="EMBL" id="JBFDAA010000008">
    <property type="protein sequence ID" value="KAL1129978.1"/>
    <property type="molecule type" value="Genomic_DNA"/>
</dbReference>
<gene>
    <name evidence="2" type="ORF">AAG570_012922</name>
</gene>
<name>A0ABD0YF98_9HEMI</name>
<reference evidence="2 3" key="1">
    <citation type="submission" date="2024-07" db="EMBL/GenBank/DDBJ databases">
        <title>Chromosome-level genome assembly of the water stick insect Ranatra chinensis (Heteroptera: Nepidae).</title>
        <authorList>
            <person name="Liu X."/>
        </authorList>
    </citation>
    <scope>NUCLEOTIDE SEQUENCE [LARGE SCALE GENOMIC DNA]</scope>
    <source>
        <strain evidence="2">Cailab_2021Rc</strain>
        <tissue evidence="2">Muscle</tissue>
    </source>
</reference>
<evidence type="ECO:0000313" key="3">
    <source>
        <dbReference type="Proteomes" id="UP001558652"/>
    </source>
</evidence>
<comment type="caution">
    <text evidence="2">The sequence shown here is derived from an EMBL/GenBank/DDBJ whole genome shotgun (WGS) entry which is preliminary data.</text>
</comment>
<sequence>MSTPAMAADQHYYKDKVPKRRSIGVGTSVLTRDVGVWQGCRTSSVSTDTDDLAEQTRSDHSFLSLKTLIQSPNTSNRTDMAVNTHLRMDAIYLESDIERDLEKIVDRFRERILAMTTKAKSVVSVQIQVCHETVNASTMARPSTVSAYCQTTAPITRDVGVSEDTTTPETCSKCSVQKRSLGVSTGTSSFSLQALVPAKSVKSVGCGREKASSTSKSTDTDGLRPRREVGVNTMKRKLVDAGVDASPRTDPLPSRIPRPETFQLTRIYKEGRRSYNAEPKDLGQVQHFRIYRLRSHTRLKRPDIQ</sequence>